<evidence type="ECO:0000313" key="4">
    <source>
        <dbReference type="Proteomes" id="UP000094527"/>
    </source>
</evidence>
<keyword evidence="4" id="KW-1185">Reference proteome</keyword>
<comment type="caution">
    <text evidence="3">The sequence shown here is derived from an EMBL/GenBank/DDBJ whole genome shotgun (WGS) entry which is preliminary data.</text>
</comment>
<proteinExistence type="predicted"/>
<dbReference type="InterPro" id="IPR000253">
    <property type="entry name" value="FHA_dom"/>
</dbReference>
<feature type="domain" description="FHA" evidence="2">
    <location>
        <begin position="71"/>
        <end position="125"/>
    </location>
</feature>
<accession>A0A1D2NI34</accession>
<name>A0A1D2NI34_ORCCI</name>
<gene>
    <name evidence="3" type="ORF">Ocin01_01754</name>
</gene>
<protein>
    <submittedName>
        <fullName evidence="3">PHD finger protein 12</fullName>
    </submittedName>
</protein>
<dbReference type="PROSITE" id="PS50006">
    <property type="entry name" value="FHA_DOMAIN"/>
    <property type="match status" value="1"/>
</dbReference>
<evidence type="ECO:0000259" key="2">
    <source>
        <dbReference type="PROSITE" id="PS50006"/>
    </source>
</evidence>
<dbReference type="EMBL" id="LJIJ01000033">
    <property type="protein sequence ID" value="ODN04917.1"/>
    <property type="molecule type" value="Genomic_DNA"/>
</dbReference>
<reference evidence="3 4" key="1">
    <citation type="journal article" date="2016" name="Genome Biol. Evol.">
        <title>Gene Family Evolution Reflects Adaptation to Soil Environmental Stressors in the Genome of the Collembolan Orchesella cincta.</title>
        <authorList>
            <person name="Faddeeva-Vakhrusheva A."/>
            <person name="Derks M.F."/>
            <person name="Anvar S.Y."/>
            <person name="Agamennone V."/>
            <person name="Suring W."/>
            <person name="Smit S."/>
            <person name="van Straalen N.M."/>
            <person name="Roelofs D."/>
        </authorList>
    </citation>
    <scope>NUCLEOTIDE SEQUENCE [LARGE SCALE GENOMIC DNA]</scope>
    <source>
        <tissue evidence="3">Mixed pool</tissue>
    </source>
</reference>
<dbReference type="AlphaFoldDB" id="A0A1D2NI34"/>
<dbReference type="Gene3D" id="2.60.200.20">
    <property type="match status" value="1"/>
</dbReference>
<feature type="compositionally biased region" description="Low complexity" evidence="1">
    <location>
        <begin position="1"/>
        <end position="18"/>
    </location>
</feature>
<evidence type="ECO:0000256" key="1">
    <source>
        <dbReference type="SAM" id="MobiDB-lite"/>
    </source>
</evidence>
<sequence length="217" mass="24228">MQALRAYLSSASSSAGTAKSKKLTPSKEDDHMHPKLPNPYKLSPKPSRPKPFISFLVENKSTVVEVQKPNIWIGSGKSNCWRLTETVQCQRIEDQHARLFYNPHENVWEILNYSSSGIYVNGTLFGFKSTDFTPASATTTSERLQELQEMTNKRLDEFIKHSGDELQAADAAVCFCKPFPIKPSVNIFEGSAKLYANTKIEIGCAKLIVQQVGPMVN</sequence>
<dbReference type="InterPro" id="IPR008984">
    <property type="entry name" value="SMAD_FHA_dom_sf"/>
</dbReference>
<dbReference type="SUPFAM" id="SSF49879">
    <property type="entry name" value="SMAD/FHA domain"/>
    <property type="match status" value="1"/>
</dbReference>
<dbReference type="Proteomes" id="UP000094527">
    <property type="component" value="Unassembled WGS sequence"/>
</dbReference>
<feature type="region of interest" description="Disordered" evidence="1">
    <location>
        <begin position="1"/>
        <end position="45"/>
    </location>
</feature>
<evidence type="ECO:0000313" key="3">
    <source>
        <dbReference type="EMBL" id="ODN04917.1"/>
    </source>
</evidence>
<dbReference type="STRING" id="48709.A0A1D2NI34"/>
<organism evidence="3 4">
    <name type="scientific">Orchesella cincta</name>
    <name type="common">Springtail</name>
    <name type="synonym">Podura cincta</name>
    <dbReference type="NCBI Taxonomy" id="48709"/>
    <lineage>
        <taxon>Eukaryota</taxon>
        <taxon>Metazoa</taxon>
        <taxon>Ecdysozoa</taxon>
        <taxon>Arthropoda</taxon>
        <taxon>Hexapoda</taxon>
        <taxon>Collembola</taxon>
        <taxon>Entomobryomorpha</taxon>
        <taxon>Entomobryoidea</taxon>
        <taxon>Orchesellidae</taxon>
        <taxon>Orchesellinae</taxon>
        <taxon>Orchesella</taxon>
    </lineage>
</organism>
<dbReference type="Pfam" id="PF00498">
    <property type="entry name" value="FHA"/>
    <property type="match status" value="1"/>
</dbReference>